<name>A0A934QRB8_9PSEU</name>
<reference evidence="1" key="1">
    <citation type="submission" date="2020-12" db="EMBL/GenBank/DDBJ databases">
        <title>Prauserella sp. ASG 168, a novel actinomycete isolated from cave rock.</title>
        <authorList>
            <person name="Suriyachadkun C."/>
        </authorList>
    </citation>
    <scope>NUCLEOTIDE SEQUENCE</scope>
    <source>
        <strain evidence="1">ASG 168</strain>
    </source>
</reference>
<organism evidence="1 2">
    <name type="scientific">Prauserella cavernicola</name>
    <dbReference type="NCBI Taxonomy" id="2800127"/>
    <lineage>
        <taxon>Bacteria</taxon>
        <taxon>Bacillati</taxon>
        <taxon>Actinomycetota</taxon>
        <taxon>Actinomycetes</taxon>
        <taxon>Pseudonocardiales</taxon>
        <taxon>Pseudonocardiaceae</taxon>
        <taxon>Prauserella</taxon>
    </lineage>
</organism>
<proteinExistence type="predicted"/>
<protein>
    <submittedName>
        <fullName evidence="1">Uncharacterized protein</fullName>
    </submittedName>
</protein>
<evidence type="ECO:0000313" key="1">
    <source>
        <dbReference type="EMBL" id="MBK1785150.1"/>
    </source>
</evidence>
<evidence type="ECO:0000313" key="2">
    <source>
        <dbReference type="Proteomes" id="UP000635245"/>
    </source>
</evidence>
<dbReference type="EMBL" id="JAENJH010000002">
    <property type="protein sequence ID" value="MBK1785150.1"/>
    <property type="molecule type" value="Genomic_DNA"/>
</dbReference>
<sequence length="107" mass="11838">MAGKSRGRYTVARVREHAQRHVIVDLDGYAPVADPGSGDAIEPARLAVHYARTRDQPWQAVGVTLSGVHGRVRREIEWAAEPISTAQIPLREAPRWLRGIVAAERPN</sequence>
<dbReference type="Proteomes" id="UP000635245">
    <property type="component" value="Unassembled WGS sequence"/>
</dbReference>
<comment type="caution">
    <text evidence="1">The sequence shown here is derived from an EMBL/GenBank/DDBJ whole genome shotgun (WGS) entry which is preliminary data.</text>
</comment>
<dbReference type="AlphaFoldDB" id="A0A934QRB8"/>
<accession>A0A934QRB8</accession>
<dbReference type="RefSeq" id="WP_200318058.1">
    <property type="nucleotide sequence ID" value="NZ_JAENJH010000002.1"/>
</dbReference>
<gene>
    <name evidence="1" type="ORF">JHE00_12515</name>
</gene>
<keyword evidence="2" id="KW-1185">Reference proteome</keyword>